<evidence type="ECO:0000259" key="1">
    <source>
        <dbReference type="Pfam" id="PF14214"/>
    </source>
</evidence>
<gene>
    <name evidence="2" type="ORF">LshimejAT787_1501090</name>
</gene>
<dbReference type="EMBL" id="BRPK01000015">
    <property type="protein sequence ID" value="GLB43925.1"/>
    <property type="molecule type" value="Genomic_DNA"/>
</dbReference>
<protein>
    <recommendedName>
        <fullName evidence="1">Helitron helicase-like domain-containing protein</fullName>
    </recommendedName>
</protein>
<dbReference type="OrthoDB" id="3023328at2759"/>
<keyword evidence="3" id="KW-1185">Reference proteome</keyword>
<evidence type="ECO:0000313" key="2">
    <source>
        <dbReference type="EMBL" id="GLB43925.1"/>
    </source>
</evidence>
<dbReference type="InterPro" id="IPR025476">
    <property type="entry name" value="Helitron_helicase-like"/>
</dbReference>
<proteinExistence type="predicted"/>
<comment type="caution">
    <text evidence="2">The sequence shown here is derived from an EMBL/GenBank/DDBJ whole genome shotgun (WGS) entry which is preliminary data.</text>
</comment>
<reference evidence="2" key="1">
    <citation type="submission" date="2022-07" db="EMBL/GenBank/DDBJ databases">
        <title>The genome of Lyophyllum shimeji provides insight into the initial evolution of ectomycorrhizal fungal genome.</title>
        <authorList>
            <person name="Kobayashi Y."/>
            <person name="Shibata T."/>
            <person name="Hirakawa H."/>
            <person name="Shigenobu S."/>
            <person name="Nishiyama T."/>
            <person name="Yamada A."/>
            <person name="Hasebe M."/>
            <person name="Kawaguchi M."/>
        </authorList>
    </citation>
    <scope>NUCLEOTIDE SEQUENCE</scope>
    <source>
        <strain evidence="2">AT787</strain>
    </source>
</reference>
<feature type="domain" description="Helitron helicase-like" evidence="1">
    <location>
        <begin position="3"/>
        <end position="164"/>
    </location>
</feature>
<dbReference type="Pfam" id="PF14214">
    <property type="entry name" value="Helitron_like_N"/>
    <property type="match status" value="1"/>
</dbReference>
<dbReference type="AlphaFoldDB" id="A0A9P3PXN6"/>
<accession>A0A9P3PXN6</accession>
<sequence length="234" mass="27561">MAAKKASSWYLTTHKEDHQLSVEDIREMLASDDAHALANRVSRAGDKLPGSKPFWMKAQQELVGQIRSPECKSPHVCFTASSADIQWPDMHQHMPNYDPEQEEDAAAYRTRMKDLNENPAIAGYYFQKRWQIFFEYYIKLKFKVKDYWWRYEWQHRGSSHIHGFLWLEDAPQIESLDTSNPVDLQNFINFWNQHVSTWHPDMTCPPAAIHPSARLFTTLEDTKLELAEMLNRFQ</sequence>
<name>A0A9P3PXN6_LYOSH</name>
<organism evidence="2 3">
    <name type="scientific">Lyophyllum shimeji</name>
    <name type="common">Hon-shimeji</name>
    <name type="synonym">Tricholoma shimeji</name>
    <dbReference type="NCBI Taxonomy" id="47721"/>
    <lineage>
        <taxon>Eukaryota</taxon>
        <taxon>Fungi</taxon>
        <taxon>Dikarya</taxon>
        <taxon>Basidiomycota</taxon>
        <taxon>Agaricomycotina</taxon>
        <taxon>Agaricomycetes</taxon>
        <taxon>Agaricomycetidae</taxon>
        <taxon>Agaricales</taxon>
        <taxon>Tricholomatineae</taxon>
        <taxon>Lyophyllaceae</taxon>
        <taxon>Lyophyllum</taxon>
    </lineage>
</organism>
<evidence type="ECO:0000313" key="3">
    <source>
        <dbReference type="Proteomes" id="UP001063166"/>
    </source>
</evidence>
<dbReference type="Proteomes" id="UP001063166">
    <property type="component" value="Unassembled WGS sequence"/>
</dbReference>